<dbReference type="Proteomes" id="UP000027997">
    <property type="component" value="Unassembled WGS sequence"/>
</dbReference>
<dbReference type="AlphaFoldDB" id="A0A081KF45"/>
<organism evidence="1 2">
    <name type="scientific">Endozoicomonas elysicola</name>
    <dbReference type="NCBI Taxonomy" id="305900"/>
    <lineage>
        <taxon>Bacteria</taxon>
        <taxon>Pseudomonadati</taxon>
        <taxon>Pseudomonadota</taxon>
        <taxon>Gammaproteobacteria</taxon>
        <taxon>Oceanospirillales</taxon>
        <taxon>Endozoicomonadaceae</taxon>
        <taxon>Endozoicomonas</taxon>
    </lineage>
</organism>
<protein>
    <submittedName>
        <fullName evidence="1">Uncharacterized protein</fullName>
    </submittedName>
</protein>
<proteinExistence type="predicted"/>
<gene>
    <name evidence="1" type="ORF">GV64_20380</name>
</gene>
<reference evidence="1 2" key="1">
    <citation type="submission" date="2014-06" db="EMBL/GenBank/DDBJ databases">
        <title>Whole Genome Sequences of Three Symbiotic Endozoicomonas Bacteria.</title>
        <authorList>
            <person name="Neave M.J."/>
            <person name="Apprill A."/>
            <person name="Voolstra C.R."/>
        </authorList>
    </citation>
    <scope>NUCLEOTIDE SEQUENCE [LARGE SCALE GENOMIC DNA]</scope>
    <source>
        <strain evidence="1 2">DSM 22380</strain>
    </source>
</reference>
<dbReference type="EMBL" id="JOJP01000001">
    <property type="protein sequence ID" value="KEI72771.1"/>
    <property type="molecule type" value="Genomic_DNA"/>
</dbReference>
<sequence>MKKLFIITLLISPHLTQAELLTCDQKQAVCEAQCKASSLISEQDSNTCKAQCLGERAACELDQGKASAEKLAEQAKGASQSFMDKLKAFWNGLRSNL</sequence>
<accession>A0A081KF45</accession>
<comment type="caution">
    <text evidence="1">The sequence shown here is derived from an EMBL/GenBank/DDBJ whole genome shotgun (WGS) entry which is preliminary data.</text>
</comment>
<keyword evidence="2" id="KW-1185">Reference proteome</keyword>
<dbReference type="RefSeq" id="WP_020581445.1">
    <property type="nucleotide sequence ID" value="NZ_JOJP01000001.1"/>
</dbReference>
<evidence type="ECO:0000313" key="1">
    <source>
        <dbReference type="EMBL" id="KEI72771.1"/>
    </source>
</evidence>
<name>A0A081KF45_9GAMM</name>
<evidence type="ECO:0000313" key="2">
    <source>
        <dbReference type="Proteomes" id="UP000027997"/>
    </source>
</evidence>